<evidence type="ECO:0000256" key="4">
    <source>
        <dbReference type="ARBA" id="ARBA00023163"/>
    </source>
</evidence>
<dbReference type="Gene3D" id="1.10.8.60">
    <property type="match status" value="1"/>
</dbReference>
<dbReference type="PROSITE" id="PS50045">
    <property type="entry name" value="SIGMA54_INTERACT_4"/>
    <property type="match status" value="1"/>
</dbReference>
<dbReference type="InterPro" id="IPR029016">
    <property type="entry name" value="GAF-like_dom_sf"/>
</dbReference>
<feature type="region of interest" description="Disordered" evidence="5">
    <location>
        <begin position="1"/>
        <end position="34"/>
    </location>
</feature>
<protein>
    <submittedName>
        <fullName evidence="7">Fis family transcriptional regulator</fullName>
    </submittedName>
</protein>
<reference evidence="7 8" key="2">
    <citation type="journal article" date="2022" name="Arch. Microbiol.">
        <title>Rhodococcus pseudokoreensis sp. nov. isolated from the rhizosphere of young M26 apple rootstocks.</title>
        <authorList>
            <person name="Kampfer P."/>
            <person name="Glaeser S.P."/>
            <person name="Blom J."/>
            <person name="Wolf J."/>
            <person name="Benning S."/>
            <person name="Schloter M."/>
            <person name="Neumann-Schaal M."/>
        </authorList>
    </citation>
    <scope>NUCLEOTIDE SEQUENCE [LARGE SCALE GENOMIC DNA]</scope>
    <source>
        <strain evidence="7 8">R79</strain>
    </source>
</reference>
<organism evidence="7 8">
    <name type="scientific">Rhodococcus pseudokoreensis</name>
    <dbReference type="NCBI Taxonomy" id="2811421"/>
    <lineage>
        <taxon>Bacteria</taxon>
        <taxon>Bacillati</taxon>
        <taxon>Actinomycetota</taxon>
        <taxon>Actinomycetes</taxon>
        <taxon>Mycobacteriales</taxon>
        <taxon>Nocardiaceae</taxon>
        <taxon>Rhodococcus</taxon>
    </lineage>
</organism>
<sequence length="578" mass="61986">MLTQHRSVEVTRSRRVEPQVRSSRSVQDRGSGRPEIAESWKRSAFFGLHPASNYDVKQTSEIDSSSRLRRAAEPVLAEMQHQLTGTEFGVILADPKCRIVATLFGGSATERRLLSSGALLGSSFAEDRVGTNAIGTTVELRHGIVIHSDEHFLDQFKGFSCYGHPIVHPVTRRVEGVLEMTGIGARANPMFVPFMTRAASDIEKGLIDGVHASQQLLIDAFQRVSSQNTIAVSAIGEDIFLSNRVALDLLQMSDHATLRAVAADLRPNQQRTVRIQLSSGEEALVRAEGVAGTDCGAVFVIRSDRRTTNPIRRAQAPSSSAHERSQSDLARLRDLCDPVAISGEPGTGRTTAVRKLANGSTTVCVDAATIAFEGADSWAERLIAAKADTTAKVLVVENVQLIPDSLLPLMVGLVEAVGGPRVVVTSTPTGDLPPGVAGLVGRCPGQVLLPPLSQRTREFADIAQSLLNAIEPGLILSFSAVEALASRDWPGNLAELAVVLRTAACRRSSSRIAVADLPEKYRVAPRVAGLGGRARAEREAIIDALEECGGNKVHAANLLGISRSTIYLRIRALKITLQ</sequence>
<proteinExistence type="predicted"/>
<dbReference type="InterPro" id="IPR058031">
    <property type="entry name" value="AAA_lid_NorR"/>
</dbReference>
<dbReference type="EMBL" id="CP070619">
    <property type="protein sequence ID" value="QSE95670.1"/>
    <property type="molecule type" value="Genomic_DNA"/>
</dbReference>
<dbReference type="Pfam" id="PF25601">
    <property type="entry name" value="AAA_lid_14"/>
    <property type="match status" value="1"/>
</dbReference>
<evidence type="ECO:0000259" key="6">
    <source>
        <dbReference type="PROSITE" id="PS50045"/>
    </source>
</evidence>
<keyword evidence="3" id="KW-0805">Transcription regulation</keyword>
<dbReference type="SUPFAM" id="SSF52540">
    <property type="entry name" value="P-loop containing nucleoside triphosphate hydrolases"/>
    <property type="match status" value="1"/>
</dbReference>
<dbReference type="PANTHER" id="PTHR32071">
    <property type="entry name" value="TRANSCRIPTIONAL REGULATORY PROTEIN"/>
    <property type="match status" value="1"/>
</dbReference>
<feature type="domain" description="Sigma-54 factor interaction" evidence="6">
    <location>
        <begin position="447"/>
        <end position="505"/>
    </location>
</feature>
<evidence type="ECO:0000313" key="7">
    <source>
        <dbReference type="EMBL" id="QSE95670.1"/>
    </source>
</evidence>
<dbReference type="Gene3D" id="3.30.450.40">
    <property type="match status" value="1"/>
</dbReference>
<keyword evidence="1" id="KW-0547">Nucleotide-binding</keyword>
<dbReference type="InterPro" id="IPR002078">
    <property type="entry name" value="Sigma_54_int"/>
</dbReference>
<keyword evidence="4" id="KW-0804">Transcription</keyword>
<dbReference type="Proteomes" id="UP000662986">
    <property type="component" value="Chromosome"/>
</dbReference>
<evidence type="ECO:0000256" key="3">
    <source>
        <dbReference type="ARBA" id="ARBA00023015"/>
    </source>
</evidence>
<evidence type="ECO:0000256" key="5">
    <source>
        <dbReference type="SAM" id="MobiDB-lite"/>
    </source>
</evidence>
<keyword evidence="8" id="KW-1185">Reference proteome</keyword>
<feature type="compositionally biased region" description="Basic and acidic residues" evidence="5">
    <location>
        <begin position="1"/>
        <end position="18"/>
    </location>
</feature>
<dbReference type="PRINTS" id="PR01590">
    <property type="entry name" value="HTHFIS"/>
</dbReference>
<reference evidence="7 8" key="1">
    <citation type="journal article" date="2021" name="Microbiol. Resour. Announc.">
        <title>Complete Genome Sequences of Two Rhodococcus sp. Strains with Large and Linear Chromosomes, Isolated from Apple Rhizosphere.</title>
        <authorList>
            <person name="Benning S."/>
            <person name="Brugnone N."/>
            <person name="Siani R."/>
            <person name="Kublik S."/>
            <person name="Schloter M."/>
            <person name="Rad V."/>
        </authorList>
    </citation>
    <scope>NUCLEOTIDE SEQUENCE [LARGE SCALE GENOMIC DNA]</scope>
    <source>
        <strain evidence="7 8">R79</strain>
    </source>
</reference>
<name>A0A974WDE0_9NOCA</name>
<evidence type="ECO:0000256" key="1">
    <source>
        <dbReference type="ARBA" id="ARBA00022741"/>
    </source>
</evidence>
<accession>A0A974WDE0</accession>
<dbReference type="InterPro" id="IPR027417">
    <property type="entry name" value="P-loop_NTPase"/>
</dbReference>
<dbReference type="Pfam" id="PF02954">
    <property type="entry name" value="HTH_8"/>
    <property type="match status" value="1"/>
</dbReference>
<keyword evidence="2" id="KW-0067">ATP-binding</keyword>
<evidence type="ECO:0000313" key="8">
    <source>
        <dbReference type="Proteomes" id="UP000662986"/>
    </source>
</evidence>
<dbReference type="InterPro" id="IPR009057">
    <property type="entry name" value="Homeodomain-like_sf"/>
</dbReference>
<dbReference type="InterPro" id="IPR002197">
    <property type="entry name" value="HTH_Fis"/>
</dbReference>
<dbReference type="SUPFAM" id="SSF46689">
    <property type="entry name" value="Homeodomain-like"/>
    <property type="match status" value="1"/>
</dbReference>
<evidence type="ECO:0000256" key="2">
    <source>
        <dbReference type="ARBA" id="ARBA00022840"/>
    </source>
</evidence>
<dbReference type="Gene3D" id="1.10.10.60">
    <property type="entry name" value="Homeodomain-like"/>
    <property type="match status" value="1"/>
</dbReference>
<gene>
    <name evidence="7" type="ORF">JWS13_32690</name>
</gene>